<sequence>MRYIGNLYKVCPIFRTRSAGIGFSPTNDPLRISDICDAQYSLLWFGSCRSAIDGDVFEEKHFFTEIASCALLLRQAAY</sequence>
<organism evidence="1 2">
    <name type="scientific">Pleuronectes platessa</name>
    <name type="common">European plaice</name>
    <dbReference type="NCBI Taxonomy" id="8262"/>
    <lineage>
        <taxon>Eukaryota</taxon>
        <taxon>Metazoa</taxon>
        <taxon>Chordata</taxon>
        <taxon>Craniata</taxon>
        <taxon>Vertebrata</taxon>
        <taxon>Euteleostomi</taxon>
        <taxon>Actinopterygii</taxon>
        <taxon>Neopterygii</taxon>
        <taxon>Teleostei</taxon>
        <taxon>Neoteleostei</taxon>
        <taxon>Acanthomorphata</taxon>
        <taxon>Carangaria</taxon>
        <taxon>Pleuronectiformes</taxon>
        <taxon>Pleuronectoidei</taxon>
        <taxon>Pleuronectidae</taxon>
        <taxon>Pleuronectes</taxon>
    </lineage>
</organism>
<proteinExistence type="predicted"/>
<dbReference type="EMBL" id="CADEAL010004182">
    <property type="protein sequence ID" value="CAB1453753.1"/>
    <property type="molecule type" value="Genomic_DNA"/>
</dbReference>
<dbReference type="Proteomes" id="UP001153269">
    <property type="component" value="Unassembled WGS sequence"/>
</dbReference>
<reference evidence="1" key="1">
    <citation type="submission" date="2020-03" db="EMBL/GenBank/DDBJ databases">
        <authorList>
            <person name="Weist P."/>
        </authorList>
    </citation>
    <scope>NUCLEOTIDE SEQUENCE</scope>
</reference>
<protein>
    <submittedName>
        <fullName evidence="1">Uncharacterized protein</fullName>
    </submittedName>
</protein>
<accession>A0A9N7VMK8</accession>
<gene>
    <name evidence="1" type="ORF">PLEPLA_LOCUS41513</name>
</gene>
<comment type="caution">
    <text evidence="1">The sequence shown here is derived from an EMBL/GenBank/DDBJ whole genome shotgun (WGS) entry which is preliminary data.</text>
</comment>
<dbReference type="AlphaFoldDB" id="A0A9N7VMK8"/>
<evidence type="ECO:0000313" key="1">
    <source>
        <dbReference type="EMBL" id="CAB1453753.1"/>
    </source>
</evidence>
<name>A0A9N7VMK8_PLEPL</name>
<keyword evidence="2" id="KW-1185">Reference proteome</keyword>
<evidence type="ECO:0000313" key="2">
    <source>
        <dbReference type="Proteomes" id="UP001153269"/>
    </source>
</evidence>